<evidence type="ECO:0000313" key="5">
    <source>
        <dbReference type="Proteomes" id="UP000642748"/>
    </source>
</evidence>
<dbReference type="RefSeq" id="WP_203919247.1">
    <property type="nucleotide sequence ID" value="NZ_BONZ01000036.1"/>
</dbReference>
<feature type="transmembrane region" description="Helical" evidence="2">
    <location>
        <begin position="50"/>
        <end position="67"/>
    </location>
</feature>
<organism evidence="4 5">
    <name type="scientific">Rugosimonospora africana</name>
    <dbReference type="NCBI Taxonomy" id="556532"/>
    <lineage>
        <taxon>Bacteria</taxon>
        <taxon>Bacillati</taxon>
        <taxon>Actinomycetota</taxon>
        <taxon>Actinomycetes</taxon>
        <taxon>Micromonosporales</taxon>
        <taxon>Micromonosporaceae</taxon>
        <taxon>Rugosimonospora</taxon>
    </lineage>
</organism>
<evidence type="ECO:0000259" key="3">
    <source>
        <dbReference type="Pfam" id="PF13845"/>
    </source>
</evidence>
<evidence type="ECO:0000256" key="1">
    <source>
        <dbReference type="SAM" id="MobiDB-lite"/>
    </source>
</evidence>
<evidence type="ECO:0000256" key="2">
    <source>
        <dbReference type="SAM" id="Phobius"/>
    </source>
</evidence>
<dbReference type="Pfam" id="PF13845">
    <property type="entry name" value="Septum_form"/>
    <property type="match status" value="1"/>
</dbReference>
<feature type="region of interest" description="Disordered" evidence="1">
    <location>
        <begin position="1"/>
        <end position="25"/>
    </location>
</feature>
<dbReference type="AlphaFoldDB" id="A0A8J3QS23"/>
<dbReference type="EMBL" id="BONZ01000036">
    <property type="protein sequence ID" value="GIH15619.1"/>
    <property type="molecule type" value="Genomic_DNA"/>
</dbReference>
<keyword evidence="2" id="KW-0812">Transmembrane</keyword>
<sequence>MVDQRADPSDEDRRAWARPHAEGDPWHEYWDPEKDRDVVDRRARRARRYAVAYLIAAPIVLVLTLVFGAPYRALIGLVVSLAAIARIRMLGERGKGFLVAAATLSLVWAVAVGVRFVPYLHEQGALTLSAGDCFNRTSASGGEFLTSTPTRIPCTRPHDAEVVGTTSAVDKASAHPSRYPSRATLDRLAATGCHSVSRAYALDPLSLPAGTQLRWYLPTTSQWYADIVCVVTANGPTLTRSVREDATDVDDYQLDFLVGVRDFHDAEAALDALGPNPAWSQLQPVLVAAADAHDTMGNYFALRQWPEAVKPDLKRLTDGIEAAGPLWHKAAGATNSTDALALVAQARAKADPAAETAVRRGLGLPTAQGQPIRTH</sequence>
<comment type="caution">
    <text evidence="4">The sequence shown here is derived from an EMBL/GenBank/DDBJ whole genome shotgun (WGS) entry which is preliminary data.</text>
</comment>
<proteinExistence type="predicted"/>
<feature type="transmembrane region" description="Helical" evidence="2">
    <location>
        <begin position="73"/>
        <end position="90"/>
    </location>
</feature>
<feature type="transmembrane region" description="Helical" evidence="2">
    <location>
        <begin position="97"/>
        <end position="117"/>
    </location>
</feature>
<keyword evidence="2" id="KW-1133">Transmembrane helix</keyword>
<gene>
    <name evidence="4" type="ORF">Raf01_37910</name>
</gene>
<evidence type="ECO:0000313" key="4">
    <source>
        <dbReference type="EMBL" id="GIH15619.1"/>
    </source>
</evidence>
<keyword evidence="5" id="KW-1185">Reference proteome</keyword>
<dbReference type="InterPro" id="IPR026004">
    <property type="entry name" value="Septum_form"/>
</dbReference>
<protein>
    <submittedName>
        <fullName evidence="4">Membrane protein</fullName>
    </submittedName>
</protein>
<dbReference type="Proteomes" id="UP000642748">
    <property type="component" value="Unassembled WGS sequence"/>
</dbReference>
<feature type="domain" description="Septum formation-related" evidence="3">
    <location>
        <begin position="127"/>
        <end position="223"/>
    </location>
</feature>
<reference evidence="4" key="1">
    <citation type="submission" date="2021-01" db="EMBL/GenBank/DDBJ databases">
        <title>Whole genome shotgun sequence of Rugosimonospora africana NBRC 104875.</title>
        <authorList>
            <person name="Komaki H."/>
            <person name="Tamura T."/>
        </authorList>
    </citation>
    <scope>NUCLEOTIDE SEQUENCE</scope>
    <source>
        <strain evidence="4">NBRC 104875</strain>
    </source>
</reference>
<accession>A0A8J3QS23</accession>
<keyword evidence="2" id="KW-0472">Membrane</keyword>
<name>A0A8J3QS23_9ACTN</name>